<reference evidence="10 11" key="1">
    <citation type="journal article" date="2016" name="Sci. Rep.">
        <title>The Dendrobium catenatum Lindl. genome sequence provides insights into polysaccharide synthase, floral development and adaptive evolution.</title>
        <authorList>
            <person name="Zhang G.Q."/>
            <person name="Xu Q."/>
            <person name="Bian C."/>
            <person name="Tsai W.C."/>
            <person name="Yeh C.M."/>
            <person name="Liu K.W."/>
            <person name="Yoshida K."/>
            <person name="Zhang L.S."/>
            <person name="Chang S.B."/>
            <person name="Chen F."/>
            <person name="Shi Y."/>
            <person name="Su Y.Y."/>
            <person name="Zhang Y.Q."/>
            <person name="Chen L.J."/>
            <person name="Yin Y."/>
            <person name="Lin M."/>
            <person name="Huang H."/>
            <person name="Deng H."/>
            <person name="Wang Z.W."/>
            <person name="Zhu S.L."/>
            <person name="Zhao X."/>
            <person name="Deng C."/>
            <person name="Niu S.C."/>
            <person name="Huang J."/>
            <person name="Wang M."/>
            <person name="Liu G.H."/>
            <person name="Yang H.J."/>
            <person name="Xiao X.J."/>
            <person name="Hsiao Y.Y."/>
            <person name="Wu W.L."/>
            <person name="Chen Y.Y."/>
            <person name="Mitsuda N."/>
            <person name="Ohme-Takagi M."/>
            <person name="Luo Y.B."/>
            <person name="Van de Peer Y."/>
            <person name="Liu Z.J."/>
        </authorList>
    </citation>
    <scope>NUCLEOTIDE SEQUENCE [LARGE SCALE GENOMIC DNA]</scope>
    <source>
        <tissue evidence="10">The whole plant</tissue>
    </source>
</reference>
<protein>
    <recommendedName>
        <fullName evidence="3">glucan endo-1,3-beta-D-glucosidase</fullName>
        <ecNumber evidence="3">3.2.1.39</ecNumber>
    </recommendedName>
</protein>
<comment type="similarity">
    <text evidence="2 7">Belongs to the glycosyl hydrolase 17 family.</text>
</comment>
<name>A0A2I0WC57_9ASPA</name>
<keyword evidence="11" id="KW-1185">Reference proteome</keyword>
<dbReference type="PANTHER" id="PTHR32227">
    <property type="entry name" value="GLUCAN ENDO-1,3-BETA-GLUCOSIDASE BG1-RELATED-RELATED"/>
    <property type="match status" value="1"/>
</dbReference>
<keyword evidence="4 9" id="KW-0732">Signal</keyword>
<dbReference type="InterPro" id="IPR044965">
    <property type="entry name" value="Glyco_hydro_17_plant"/>
</dbReference>
<dbReference type="Pfam" id="PF00332">
    <property type="entry name" value="Glyco_hydro_17"/>
    <property type="match status" value="1"/>
</dbReference>
<evidence type="ECO:0000256" key="6">
    <source>
        <dbReference type="ARBA" id="ARBA00023295"/>
    </source>
</evidence>
<dbReference type="InterPro" id="IPR000490">
    <property type="entry name" value="Glyco_hydro_17"/>
</dbReference>
<accession>A0A2I0WC57</accession>
<keyword evidence="6" id="KW-0326">Glycosidase</keyword>
<evidence type="ECO:0000256" key="1">
    <source>
        <dbReference type="ARBA" id="ARBA00000382"/>
    </source>
</evidence>
<proteinExistence type="inferred from homology"/>
<dbReference type="Proteomes" id="UP000233837">
    <property type="component" value="Unassembled WGS sequence"/>
</dbReference>
<feature type="signal peptide" evidence="9">
    <location>
        <begin position="1"/>
        <end position="19"/>
    </location>
</feature>
<dbReference type="GO" id="GO:0005975">
    <property type="term" value="P:carbohydrate metabolic process"/>
    <property type="evidence" value="ECO:0007669"/>
    <property type="project" value="InterPro"/>
</dbReference>
<dbReference type="SUPFAM" id="SSF51445">
    <property type="entry name" value="(Trans)glycosidases"/>
    <property type="match status" value="1"/>
</dbReference>
<dbReference type="EMBL" id="KZ502764">
    <property type="protein sequence ID" value="PKU73239.1"/>
    <property type="molecule type" value="Genomic_DNA"/>
</dbReference>
<gene>
    <name evidence="10" type="ORF">MA16_Dca017344</name>
</gene>
<feature type="compositionally biased region" description="Gly residues" evidence="8">
    <location>
        <begin position="356"/>
        <end position="380"/>
    </location>
</feature>
<dbReference type="GO" id="GO:0042973">
    <property type="term" value="F:glucan endo-1,3-beta-D-glucosidase activity"/>
    <property type="evidence" value="ECO:0007669"/>
    <property type="project" value="UniProtKB-EC"/>
</dbReference>
<evidence type="ECO:0000256" key="2">
    <source>
        <dbReference type="ARBA" id="ARBA00008773"/>
    </source>
</evidence>
<reference evidence="10 11" key="2">
    <citation type="journal article" date="2017" name="Nature">
        <title>The Apostasia genome and the evolution of orchids.</title>
        <authorList>
            <person name="Zhang G.Q."/>
            <person name="Liu K.W."/>
            <person name="Li Z."/>
            <person name="Lohaus R."/>
            <person name="Hsiao Y.Y."/>
            <person name="Niu S.C."/>
            <person name="Wang J.Y."/>
            <person name="Lin Y.C."/>
            <person name="Xu Q."/>
            <person name="Chen L.J."/>
            <person name="Yoshida K."/>
            <person name="Fujiwara S."/>
            <person name="Wang Z.W."/>
            <person name="Zhang Y.Q."/>
            <person name="Mitsuda N."/>
            <person name="Wang M."/>
            <person name="Liu G.H."/>
            <person name="Pecoraro L."/>
            <person name="Huang H.X."/>
            <person name="Xiao X.J."/>
            <person name="Lin M."/>
            <person name="Wu X.Y."/>
            <person name="Wu W.L."/>
            <person name="Chen Y.Y."/>
            <person name="Chang S.B."/>
            <person name="Sakamoto S."/>
            <person name="Ohme-Takagi M."/>
            <person name="Yagi M."/>
            <person name="Zeng S.J."/>
            <person name="Shen C.Y."/>
            <person name="Yeh C.M."/>
            <person name="Luo Y.B."/>
            <person name="Tsai W.C."/>
            <person name="Van de Peer Y."/>
            <person name="Liu Z.J."/>
        </authorList>
    </citation>
    <scope>NUCLEOTIDE SEQUENCE [LARGE SCALE GENOMIC DNA]</scope>
    <source>
        <tissue evidence="10">The whole plant</tissue>
    </source>
</reference>
<evidence type="ECO:0000256" key="4">
    <source>
        <dbReference type="ARBA" id="ARBA00022729"/>
    </source>
</evidence>
<feature type="region of interest" description="Disordered" evidence="8">
    <location>
        <begin position="262"/>
        <end position="283"/>
    </location>
</feature>
<evidence type="ECO:0000256" key="9">
    <source>
        <dbReference type="SAM" id="SignalP"/>
    </source>
</evidence>
<dbReference type="AlphaFoldDB" id="A0A2I0WC57"/>
<organism evidence="10 11">
    <name type="scientific">Dendrobium catenatum</name>
    <dbReference type="NCBI Taxonomy" id="906689"/>
    <lineage>
        <taxon>Eukaryota</taxon>
        <taxon>Viridiplantae</taxon>
        <taxon>Streptophyta</taxon>
        <taxon>Embryophyta</taxon>
        <taxon>Tracheophyta</taxon>
        <taxon>Spermatophyta</taxon>
        <taxon>Magnoliopsida</taxon>
        <taxon>Liliopsida</taxon>
        <taxon>Asparagales</taxon>
        <taxon>Orchidaceae</taxon>
        <taxon>Epidendroideae</taxon>
        <taxon>Malaxideae</taxon>
        <taxon>Dendrobiinae</taxon>
        <taxon>Dendrobium</taxon>
    </lineage>
</organism>
<feature type="chain" id="PRO_5014164011" description="glucan endo-1,3-beta-D-glucosidase" evidence="9">
    <location>
        <begin position="20"/>
        <end position="430"/>
    </location>
</feature>
<dbReference type="InterPro" id="IPR017853">
    <property type="entry name" value="GH"/>
</dbReference>
<evidence type="ECO:0000256" key="5">
    <source>
        <dbReference type="ARBA" id="ARBA00022801"/>
    </source>
</evidence>
<dbReference type="Gene3D" id="3.20.20.80">
    <property type="entry name" value="Glycosidases"/>
    <property type="match status" value="1"/>
</dbReference>
<evidence type="ECO:0000256" key="8">
    <source>
        <dbReference type="SAM" id="MobiDB-lite"/>
    </source>
</evidence>
<dbReference type="STRING" id="906689.A0A2I0WC57"/>
<evidence type="ECO:0000313" key="10">
    <source>
        <dbReference type="EMBL" id="PKU73239.1"/>
    </source>
</evidence>
<dbReference type="EC" id="3.2.1.39" evidence="3"/>
<sequence length="430" mass="44853">MAILTPLTSLLLFLPLAVATSSSLVGVNYGLLGNNLLFPDKVAPLLRSINVGRIKLYGAEPSILQAFSNTGIELIIGLPDRCVPTICDPNEALTWIRSNIQHYVPATKIVAITVGNEVLTGNNTSIYQSLLPAMESLHSALVTLRLDHQISVTTPHSVAILASSYPPSSGAFRPDLVPLLCPIFDFLSRTNSPLLINAYPYFAYKSDPGNISLDYVLFEPNPGVVDTKSGLKYGNMLHAQVDAVYAAIAAAKGPKGLEVRISETGWPSGGDADEPGATPENAAKYNGNLMKLVGEEKGTPMKPGTPLRVYVFALFNENLKPGPASERNYGLFKPDGTPAYPLGIKSPPDNSTDSPSGGGHGGGGGGGGRGGGAPGGGGNGDASSGYYDISSAIVREMEVAPAVDGGGGERDGGDALLVLIRILTDGRAQW</sequence>
<evidence type="ECO:0000313" key="11">
    <source>
        <dbReference type="Proteomes" id="UP000233837"/>
    </source>
</evidence>
<dbReference type="FunFam" id="3.20.20.80:FF:000005">
    <property type="entry name" value="Glucan endo-1,3-beta-glucosidase 14"/>
    <property type="match status" value="1"/>
</dbReference>
<feature type="region of interest" description="Disordered" evidence="8">
    <location>
        <begin position="323"/>
        <end position="382"/>
    </location>
</feature>
<evidence type="ECO:0000256" key="3">
    <source>
        <dbReference type="ARBA" id="ARBA00012780"/>
    </source>
</evidence>
<comment type="catalytic activity">
    <reaction evidence="1">
        <text>Hydrolysis of (1-&gt;3)-beta-D-glucosidic linkages in (1-&gt;3)-beta-D-glucans.</text>
        <dbReference type="EC" id="3.2.1.39"/>
    </reaction>
</comment>
<keyword evidence="5" id="KW-0378">Hydrolase</keyword>
<evidence type="ECO:0000256" key="7">
    <source>
        <dbReference type="RuleBase" id="RU004335"/>
    </source>
</evidence>